<sequence length="333" mass="33984">PPSPRCLYPRIVTLKPVSCVVCCGAEEQQPAVGELCVLQHVRTGAGNAGGGVGSSSVGVPRGPEQGPPHPGVSDQGQPHQQEPPRQHHRSRGHPARPLQVIRRSHPGTGPVRPLQPLPQPQPQMASGQNGRHPPPQLPGRLLSRLPSARQAGRLPHLQPGHAGQEQGQVRGGGYGPGDHPCPGRSGRSGGEPGVPPPAQLTGRAGAVPRELHPGGSFGGGAHAGPGAGGPPRPARRALSRHLGGAVKVRPGRGCHTRDGRHRGAPGGWAEQGLHGGEGVRGGGAGSAVRAERGVREGSRREARVDHLPGGPVHQGVGEGSGDGGLPHEEVDGR</sequence>
<feature type="compositionally biased region" description="Basic residues" evidence="1">
    <location>
        <begin position="249"/>
        <end position="263"/>
    </location>
</feature>
<evidence type="ECO:0000256" key="1">
    <source>
        <dbReference type="SAM" id="MobiDB-lite"/>
    </source>
</evidence>
<dbReference type="EMBL" id="GDJX01026094">
    <property type="protein sequence ID" value="JAT41842.1"/>
    <property type="molecule type" value="Transcribed_RNA"/>
</dbReference>
<feature type="compositionally biased region" description="Basic and acidic residues" evidence="1">
    <location>
        <begin position="289"/>
        <end position="306"/>
    </location>
</feature>
<reference evidence="2" key="1">
    <citation type="submission" date="2015-07" db="EMBL/GenBank/DDBJ databases">
        <title>Transcriptome Assembly of Anthurium amnicola.</title>
        <authorList>
            <person name="Suzuki J."/>
        </authorList>
    </citation>
    <scope>NUCLEOTIDE SEQUENCE</scope>
</reference>
<evidence type="ECO:0000313" key="2">
    <source>
        <dbReference type="EMBL" id="JAT41842.1"/>
    </source>
</evidence>
<proteinExistence type="predicted"/>
<dbReference type="AlphaFoldDB" id="A0A1D1XHJ0"/>
<accession>A0A1D1XHJ0</accession>
<protein>
    <submittedName>
        <fullName evidence="2">Uncharacterized protein</fullName>
    </submittedName>
</protein>
<feature type="compositionally biased region" description="Gly residues" evidence="1">
    <location>
        <begin position="273"/>
        <end position="285"/>
    </location>
</feature>
<organism evidence="2">
    <name type="scientific">Anthurium amnicola</name>
    <dbReference type="NCBI Taxonomy" id="1678845"/>
    <lineage>
        <taxon>Eukaryota</taxon>
        <taxon>Viridiplantae</taxon>
        <taxon>Streptophyta</taxon>
        <taxon>Embryophyta</taxon>
        <taxon>Tracheophyta</taxon>
        <taxon>Spermatophyta</taxon>
        <taxon>Magnoliopsida</taxon>
        <taxon>Liliopsida</taxon>
        <taxon>Araceae</taxon>
        <taxon>Pothoideae</taxon>
        <taxon>Potheae</taxon>
        <taxon>Anthurium</taxon>
    </lineage>
</organism>
<name>A0A1D1XHJ0_9ARAE</name>
<feature type="region of interest" description="Disordered" evidence="1">
    <location>
        <begin position="46"/>
        <end position="333"/>
    </location>
</feature>
<feature type="non-terminal residue" evidence="2">
    <location>
        <position position="1"/>
    </location>
</feature>
<gene>
    <name evidence="2" type="ORF">g.43548</name>
</gene>
<feature type="compositionally biased region" description="Gly residues" evidence="1">
    <location>
        <begin position="215"/>
        <end position="229"/>
    </location>
</feature>